<dbReference type="Pfam" id="PF10988">
    <property type="entry name" value="DUF2807"/>
    <property type="match status" value="1"/>
</dbReference>
<organism evidence="2 3">
    <name type="scientific">Algoriphagus formosus</name>
    <dbReference type="NCBI Taxonomy" id="2007308"/>
    <lineage>
        <taxon>Bacteria</taxon>
        <taxon>Pseudomonadati</taxon>
        <taxon>Bacteroidota</taxon>
        <taxon>Cytophagia</taxon>
        <taxon>Cytophagales</taxon>
        <taxon>Cyclobacteriaceae</taxon>
        <taxon>Algoriphagus</taxon>
    </lineage>
</organism>
<dbReference type="RefSeq" id="WP_133391582.1">
    <property type="nucleotide sequence ID" value="NZ_SMUW01000036.1"/>
</dbReference>
<dbReference type="AlphaFoldDB" id="A0A4R5UUM2"/>
<evidence type="ECO:0000313" key="3">
    <source>
        <dbReference type="Proteomes" id="UP000295438"/>
    </source>
</evidence>
<evidence type="ECO:0000259" key="1">
    <source>
        <dbReference type="Pfam" id="PF10988"/>
    </source>
</evidence>
<accession>A0A4R5UUM2</accession>
<sequence length="237" mass="25892">MKNLKYLSFLLMLLALSCVNRSKKELGEKLTETKSIAGVTKVSLTGAFNVHIHQGDEESMEIEGYQKTIDQLTISQDNESLQIKFGSKEMEFEEGFTPEIHLTLANLEELSFDGAGNIESEGKLELNSLLIKGNGAANLELNFEANELEARLNMMGNTNFKGSAENAKILFEGMGNLDAEDLLTTNLDLRSSGMGRVSVYCTGELSLQAEGMGVVSYKGNPTVIKEEVNGLGIVNRN</sequence>
<feature type="domain" description="Putative auto-transporter adhesin head GIN" evidence="1">
    <location>
        <begin position="40"/>
        <end position="221"/>
    </location>
</feature>
<dbReference type="Gene3D" id="2.160.20.120">
    <property type="match status" value="1"/>
</dbReference>
<dbReference type="PANTHER" id="PTHR39200:SF1">
    <property type="entry name" value="AUTO-TRANSPORTER ADHESIN HEAD GIN DOMAIN-CONTAINING PROTEIN-RELATED"/>
    <property type="match status" value="1"/>
</dbReference>
<keyword evidence="3" id="KW-1185">Reference proteome</keyword>
<dbReference type="PROSITE" id="PS51257">
    <property type="entry name" value="PROKAR_LIPOPROTEIN"/>
    <property type="match status" value="1"/>
</dbReference>
<dbReference type="Proteomes" id="UP000295438">
    <property type="component" value="Unassembled WGS sequence"/>
</dbReference>
<dbReference type="PANTHER" id="PTHR39200">
    <property type="entry name" value="HYPOTHETICAL EXPORTED PROTEIN"/>
    <property type="match status" value="1"/>
</dbReference>
<gene>
    <name evidence="2" type="ORF">E1898_15645</name>
</gene>
<reference evidence="2 3" key="1">
    <citation type="submission" date="2019-03" db="EMBL/GenBank/DDBJ databases">
        <title>Algoriphagus aquimaris sp. nov., isolated form marine sediment in Pohang, Korea.</title>
        <authorList>
            <person name="Kim J."/>
            <person name="Yoon S.-H."/>
            <person name="Lee S.-S."/>
        </authorList>
    </citation>
    <scope>NUCLEOTIDE SEQUENCE [LARGE SCALE GENOMIC DNA]</scope>
    <source>
        <strain evidence="2 3">F21</strain>
    </source>
</reference>
<comment type="caution">
    <text evidence="2">The sequence shown here is derived from an EMBL/GenBank/DDBJ whole genome shotgun (WGS) entry which is preliminary data.</text>
</comment>
<dbReference type="InterPro" id="IPR021255">
    <property type="entry name" value="DUF2807"/>
</dbReference>
<dbReference type="EMBL" id="SMUW01000036">
    <property type="protein sequence ID" value="TDK42862.1"/>
    <property type="molecule type" value="Genomic_DNA"/>
</dbReference>
<evidence type="ECO:0000313" key="2">
    <source>
        <dbReference type="EMBL" id="TDK42862.1"/>
    </source>
</evidence>
<proteinExistence type="predicted"/>
<protein>
    <submittedName>
        <fullName evidence="2">DUF2807 domain-containing protein</fullName>
    </submittedName>
</protein>
<name>A0A4R5UUM2_9BACT</name>